<evidence type="ECO:0000313" key="18">
    <source>
        <dbReference type="EMBL" id="KJL24002.1"/>
    </source>
</evidence>
<evidence type="ECO:0000256" key="3">
    <source>
        <dbReference type="ARBA" id="ARBA00022741"/>
    </source>
</evidence>
<dbReference type="PROSITE" id="PS51217">
    <property type="entry name" value="UVRD_HELICASE_CTER"/>
    <property type="match status" value="1"/>
</dbReference>
<comment type="catalytic activity">
    <reaction evidence="14">
        <text>ATP + H2O = ADP + phosphate + H(+)</text>
        <dbReference type="Rhea" id="RHEA:13065"/>
        <dbReference type="ChEBI" id="CHEBI:15377"/>
        <dbReference type="ChEBI" id="CHEBI:15378"/>
        <dbReference type="ChEBI" id="CHEBI:30616"/>
        <dbReference type="ChEBI" id="CHEBI:43474"/>
        <dbReference type="ChEBI" id="CHEBI:456216"/>
        <dbReference type="EC" id="5.6.2.4"/>
    </reaction>
</comment>
<keyword evidence="5 15" id="KW-0378">Hydrolase</keyword>
<evidence type="ECO:0000256" key="13">
    <source>
        <dbReference type="ARBA" id="ARBA00034808"/>
    </source>
</evidence>
<evidence type="ECO:0000256" key="10">
    <source>
        <dbReference type="ARBA" id="ARBA00023204"/>
    </source>
</evidence>
<dbReference type="Pfam" id="PF00580">
    <property type="entry name" value="UvrD-helicase"/>
    <property type="match status" value="1"/>
</dbReference>
<dbReference type="PANTHER" id="PTHR11070:SF59">
    <property type="entry name" value="DNA 3'-5' HELICASE"/>
    <property type="match status" value="1"/>
</dbReference>
<keyword evidence="8 15" id="KW-0067">ATP-binding</keyword>
<dbReference type="GO" id="GO:0005829">
    <property type="term" value="C:cytosol"/>
    <property type="evidence" value="ECO:0007669"/>
    <property type="project" value="TreeGrafter"/>
</dbReference>
<evidence type="ECO:0000256" key="5">
    <source>
        <dbReference type="ARBA" id="ARBA00022801"/>
    </source>
</evidence>
<dbReference type="GO" id="GO:0005524">
    <property type="term" value="F:ATP binding"/>
    <property type="evidence" value="ECO:0007669"/>
    <property type="project" value="UniProtKB-UniRule"/>
</dbReference>
<dbReference type="GO" id="GO:0016887">
    <property type="term" value="F:ATP hydrolysis activity"/>
    <property type="evidence" value="ECO:0007669"/>
    <property type="project" value="RHEA"/>
</dbReference>
<keyword evidence="4" id="KW-0227">DNA damage</keyword>
<keyword evidence="3 15" id="KW-0547">Nucleotide-binding</keyword>
<evidence type="ECO:0000259" key="17">
    <source>
        <dbReference type="PROSITE" id="PS51217"/>
    </source>
</evidence>
<keyword evidence="10" id="KW-0234">DNA repair</keyword>
<dbReference type="GO" id="GO:0003677">
    <property type="term" value="F:DNA binding"/>
    <property type="evidence" value="ECO:0007669"/>
    <property type="project" value="UniProtKB-KW"/>
</dbReference>
<dbReference type="EC" id="5.6.2.4" evidence="13"/>
<dbReference type="Gene3D" id="1.10.486.10">
    <property type="entry name" value="PCRA, domain 4"/>
    <property type="match status" value="1"/>
</dbReference>
<keyword evidence="6 15" id="KW-0347">Helicase</keyword>
<evidence type="ECO:0000256" key="11">
    <source>
        <dbReference type="ARBA" id="ARBA00023235"/>
    </source>
</evidence>
<dbReference type="PROSITE" id="PS51198">
    <property type="entry name" value="UVRD_HELICASE_ATP_BIND"/>
    <property type="match status" value="1"/>
</dbReference>
<dbReference type="InterPro" id="IPR013986">
    <property type="entry name" value="DExx_box_DNA_helicase_dom_sf"/>
</dbReference>
<dbReference type="Pfam" id="PF13361">
    <property type="entry name" value="UvrD_C"/>
    <property type="match status" value="1"/>
</dbReference>
<dbReference type="AlphaFoldDB" id="A0A0F0KSW0"/>
<dbReference type="InterPro" id="IPR000212">
    <property type="entry name" value="DNA_helicase_UvrD/REP"/>
</dbReference>
<keyword evidence="2" id="KW-0540">Nuclease</keyword>
<dbReference type="InterPro" id="IPR027417">
    <property type="entry name" value="P-loop_NTPase"/>
</dbReference>
<evidence type="ECO:0000256" key="1">
    <source>
        <dbReference type="ARBA" id="ARBA00009922"/>
    </source>
</evidence>
<comment type="similarity">
    <text evidence="1">Belongs to the helicase family. UvrD subfamily.</text>
</comment>
<evidence type="ECO:0000256" key="8">
    <source>
        <dbReference type="ARBA" id="ARBA00022840"/>
    </source>
</evidence>
<keyword evidence="7" id="KW-0269">Exonuclease</keyword>
<reference evidence="18 19" key="1">
    <citation type="submission" date="2015-02" db="EMBL/GenBank/DDBJ databases">
        <title>Draft genome sequences of ten Microbacterium spp. with emphasis on heavy metal contaminated environments.</title>
        <authorList>
            <person name="Corretto E."/>
        </authorList>
    </citation>
    <scope>NUCLEOTIDE SEQUENCE [LARGE SCALE GENOMIC DNA]</scope>
    <source>
        <strain evidence="18 19">BEL163</strain>
    </source>
</reference>
<keyword evidence="11" id="KW-0413">Isomerase</keyword>
<dbReference type="Pfam" id="PF12705">
    <property type="entry name" value="PDDEXK_1"/>
    <property type="match status" value="2"/>
</dbReference>
<comment type="catalytic activity">
    <reaction evidence="12">
        <text>Couples ATP hydrolysis with the unwinding of duplex DNA by translocating in the 3'-5' direction.</text>
        <dbReference type="EC" id="5.6.2.4"/>
    </reaction>
</comment>
<dbReference type="InterPro" id="IPR011604">
    <property type="entry name" value="PDDEXK-like_dom_sf"/>
</dbReference>
<keyword evidence="9" id="KW-0238">DNA-binding</keyword>
<dbReference type="Gene3D" id="3.90.320.10">
    <property type="match status" value="1"/>
</dbReference>
<feature type="binding site" evidence="15">
    <location>
        <begin position="33"/>
        <end position="40"/>
    </location>
    <ligand>
        <name>ATP</name>
        <dbReference type="ChEBI" id="CHEBI:30616"/>
    </ligand>
</feature>
<dbReference type="InterPro" id="IPR014016">
    <property type="entry name" value="UvrD-like_ATP-bd"/>
</dbReference>
<dbReference type="GO" id="GO:0043138">
    <property type="term" value="F:3'-5' DNA helicase activity"/>
    <property type="evidence" value="ECO:0007669"/>
    <property type="project" value="UniProtKB-EC"/>
</dbReference>
<proteinExistence type="inferred from homology"/>
<dbReference type="EMBL" id="JYIV01000021">
    <property type="protein sequence ID" value="KJL24002.1"/>
    <property type="molecule type" value="Genomic_DNA"/>
</dbReference>
<dbReference type="Gene3D" id="1.10.10.160">
    <property type="match status" value="1"/>
</dbReference>
<evidence type="ECO:0000256" key="9">
    <source>
        <dbReference type="ARBA" id="ARBA00023125"/>
    </source>
</evidence>
<evidence type="ECO:0000256" key="2">
    <source>
        <dbReference type="ARBA" id="ARBA00022722"/>
    </source>
</evidence>
<evidence type="ECO:0000256" key="6">
    <source>
        <dbReference type="ARBA" id="ARBA00022806"/>
    </source>
</evidence>
<feature type="domain" description="UvrD-like helicase ATP-binding" evidence="16">
    <location>
        <begin position="12"/>
        <end position="303"/>
    </location>
</feature>
<name>A0A0F0KSW0_9MICO</name>
<organism evidence="18 19">
    <name type="scientific">Microbacterium oxydans</name>
    <dbReference type="NCBI Taxonomy" id="82380"/>
    <lineage>
        <taxon>Bacteria</taxon>
        <taxon>Bacillati</taxon>
        <taxon>Actinomycetota</taxon>
        <taxon>Actinomycetes</taxon>
        <taxon>Micrococcales</taxon>
        <taxon>Microbacteriaceae</taxon>
        <taxon>Microbacterium</taxon>
    </lineage>
</organism>
<evidence type="ECO:0000259" key="16">
    <source>
        <dbReference type="PROSITE" id="PS51198"/>
    </source>
</evidence>
<comment type="caution">
    <text evidence="18">The sequence shown here is derived from an EMBL/GenBank/DDBJ whole genome shotgun (WGS) entry which is preliminary data.</text>
</comment>
<evidence type="ECO:0000256" key="4">
    <source>
        <dbReference type="ARBA" id="ARBA00022763"/>
    </source>
</evidence>
<accession>A0A0F0KSW0</accession>
<sequence length="1087" mass="116925">MSPRPDSVEVMTPDTAQRAVIAAEPDASGVIIGAPGTGKTRTLIDRVVHLLDVAALRPEQVLALTPNRQAATALRDRIGVRIGQATPGPLARSLGSFAFQLVRGAMVKEGAEPPALLTGADQDRIIAELLAGDEEDMRIPWPETLSPSVRASKGFRSELRAFLAECTELGVGSAELRASGNPVWAATAEFLVEYRGVLDALRSAHRDAADLLSEASAILHTADPATLGPLAPLRVVLIDDAQELTRGGIAVVRALQSRGIAVLAFGDPDISSGSFRGASPELFAQLAGVLGDVHVLDGPHRQRPALTALTRTVTQAIGASGRVEHRRAPVPATAEEVDAGVSTFLAPSPHEEFDRIAGVMREWHLSEGIRWDRMAVIAHDTRQVTALETELAAREIPTRAAGVQRPLGSEGIVRDIVGIVRLALTPVEERTSTALEEALRTPFGGMDAIGLRRLRARLRHVELEQGGSTPARELLRQAMADPAHLTLIDAPESRTAERFAETIKALADGAEAGQTIHDLLWQVWDQARAVDGRRLLVAWREISLLPTGAETARSLDALVSLFDAAKRFVERTPNERPEVFVRDVLDSEVPEDSLSTPDRPGKVTLLTPATALGTEFDAVVVAGVQDGIWPNVRLRGGLLQTWRLSDEIQAVRTGTTIDAPGVLDRRRAALHDELRLFVRAVSRARDRLLITAVDDDDLTPSPFFGFLPAPEPPERHASAEHPLTLRGLVARHRRVLTTVSAEPVRRVAAAQLAVLAREGVPGAAPEEWYGVTPVSTDAPLRDLAVAGARVSPSKMESYEECGLNWVVSALGGDTVMPPTAGIGTIVHEAMERVPDGDLERMRAIVAEHWPELDFETEWIGRKERRRADLLVDRLHTYLGDVRREGGRVIGSEVEFRFAVDVAASSDEGSDEGIVPTVHAVGDDRANQAIIHGYIDRVEAYPVGAGEHAAARGRGWQPMSGGPEGPTVVVDLKTGKNDPESDSGVLEHAQLAAYQVAVQQGLVDGAPPTSLAGARLVIVSKTLAKSDYRIAHQHTLDEESRSAFLMRVSDAARGMSASSFTAQVESHCADTQRRVHPCRIHTVPAVSS</sequence>
<feature type="domain" description="UvrD-like helicase C-terminal" evidence="17">
    <location>
        <begin position="310"/>
        <end position="613"/>
    </location>
</feature>
<evidence type="ECO:0000256" key="7">
    <source>
        <dbReference type="ARBA" id="ARBA00022839"/>
    </source>
</evidence>
<dbReference type="Proteomes" id="UP000033725">
    <property type="component" value="Unassembled WGS sequence"/>
</dbReference>
<dbReference type="InterPro" id="IPR038726">
    <property type="entry name" value="PDDEXK_AddAB-type"/>
</dbReference>
<evidence type="ECO:0000256" key="15">
    <source>
        <dbReference type="PROSITE-ProRule" id="PRU00560"/>
    </source>
</evidence>
<dbReference type="InterPro" id="IPR014017">
    <property type="entry name" value="DNA_helicase_UvrD-like_C"/>
</dbReference>
<protein>
    <recommendedName>
        <fullName evidence="13">DNA 3'-5' helicase</fullName>
        <ecNumber evidence="13">5.6.2.4</ecNumber>
    </recommendedName>
</protein>
<evidence type="ECO:0000256" key="12">
    <source>
        <dbReference type="ARBA" id="ARBA00034617"/>
    </source>
</evidence>
<dbReference type="PATRIC" id="fig|82380.10.peg.1170"/>
<evidence type="ECO:0000256" key="14">
    <source>
        <dbReference type="ARBA" id="ARBA00048988"/>
    </source>
</evidence>
<dbReference type="PANTHER" id="PTHR11070">
    <property type="entry name" value="UVRD / RECB / PCRA DNA HELICASE FAMILY MEMBER"/>
    <property type="match status" value="1"/>
</dbReference>
<dbReference type="GO" id="GO:0033202">
    <property type="term" value="C:DNA helicase complex"/>
    <property type="evidence" value="ECO:0007669"/>
    <property type="project" value="TreeGrafter"/>
</dbReference>
<dbReference type="GO" id="GO:0000725">
    <property type="term" value="P:recombinational repair"/>
    <property type="evidence" value="ECO:0007669"/>
    <property type="project" value="TreeGrafter"/>
</dbReference>
<gene>
    <name evidence="18" type="primary">uvrD</name>
    <name evidence="18" type="ORF">RN51_01166</name>
</gene>
<evidence type="ECO:0000313" key="19">
    <source>
        <dbReference type="Proteomes" id="UP000033725"/>
    </source>
</evidence>
<dbReference type="GO" id="GO:0004527">
    <property type="term" value="F:exonuclease activity"/>
    <property type="evidence" value="ECO:0007669"/>
    <property type="project" value="UniProtKB-KW"/>
</dbReference>
<dbReference type="SUPFAM" id="SSF52540">
    <property type="entry name" value="P-loop containing nucleoside triphosphate hydrolases"/>
    <property type="match status" value="1"/>
</dbReference>
<dbReference type="Gene3D" id="3.40.50.300">
    <property type="entry name" value="P-loop containing nucleotide triphosphate hydrolases"/>
    <property type="match status" value="2"/>
</dbReference>